<name>A0A7S3HEX0_9STRA</name>
<evidence type="ECO:0000256" key="4">
    <source>
        <dbReference type="ARBA" id="ARBA00022679"/>
    </source>
</evidence>
<feature type="binding site" evidence="14">
    <location>
        <position position="30"/>
    </location>
    <ligand>
        <name>ATP</name>
        <dbReference type="ChEBI" id="CHEBI:30616"/>
    </ligand>
</feature>
<evidence type="ECO:0000313" key="18">
    <source>
        <dbReference type="EMBL" id="CAE0293237.1"/>
    </source>
</evidence>
<evidence type="ECO:0000256" key="7">
    <source>
        <dbReference type="ARBA" id="ARBA00022741"/>
    </source>
</evidence>
<dbReference type="FunFam" id="1.10.510.10:FF:000571">
    <property type="entry name" value="Maternal embryonic leucine zipper kinase"/>
    <property type="match status" value="1"/>
</dbReference>
<dbReference type="Gene3D" id="1.10.238.10">
    <property type="entry name" value="EF-hand"/>
    <property type="match status" value="2"/>
</dbReference>
<comment type="catalytic activity">
    <reaction evidence="13">
        <text>L-seryl-[protein] + ATP = O-phospho-L-seryl-[protein] + ADP + H(+)</text>
        <dbReference type="Rhea" id="RHEA:17989"/>
        <dbReference type="Rhea" id="RHEA-COMP:9863"/>
        <dbReference type="Rhea" id="RHEA-COMP:11604"/>
        <dbReference type="ChEBI" id="CHEBI:15378"/>
        <dbReference type="ChEBI" id="CHEBI:29999"/>
        <dbReference type="ChEBI" id="CHEBI:30616"/>
        <dbReference type="ChEBI" id="CHEBI:83421"/>
        <dbReference type="ChEBI" id="CHEBI:456216"/>
        <dbReference type="EC" id="2.7.11.1"/>
    </reaction>
</comment>
<keyword evidence="10 14" id="KW-0067">ATP-binding</keyword>
<dbReference type="PROSITE" id="PS00018">
    <property type="entry name" value="EF_HAND_1"/>
    <property type="match status" value="2"/>
</dbReference>
<evidence type="ECO:0000259" key="16">
    <source>
        <dbReference type="PROSITE" id="PS50011"/>
    </source>
</evidence>
<dbReference type="PROSITE" id="PS00107">
    <property type="entry name" value="PROTEIN_KINASE_ATP"/>
    <property type="match status" value="1"/>
</dbReference>
<keyword evidence="3 15" id="KW-0723">Serine/threonine-protein kinase</keyword>
<dbReference type="GO" id="GO:0005524">
    <property type="term" value="F:ATP binding"/>
    <property type="evidence" value="ECO:0007669"/>
    <property type="project" value="UniProtKB-UniRule"/>
</dbReference>
<keyword evidence="7 14" id="KW-0547">Nucleotide-binding</keyword>
<evidence type="ECO:0000256" key="3">
    <source>
        <dbReference type="ARBA" id="ARBA00022527"/>
    </source>
</evidence>
<evidence type="ECO:0000256" key="10">
    <source>
        <dbReference type="ARBA" id="ARBA00022840"/>
    </source>
</evidence>
<dbReference type="InterPro" id="IPR018247">
    <property type="entry name" value="EF_Hand_1_Ca_BS"/>
</dbReference>
<dbReference type="Gene3D" id="1.10.510.10">
    <property type="entry name" value="Transferase(Phosphotransferase) domain 1"/>
    <property type="match status" value="1"/>
</dbReference>
<evidence type="ECO:0000256" key="13">
    <source>
        <dbReference type="ARBA" id="ARBA00048679"/>
    </source>
</evidence>
<protein>
    <recommendedName>
        <fullName evidence="2">non-specific serine/threonine protein kinase</fullName>
        <ecNumber evidence="2">2.7.11.1</ecNumber>
    </recommendedName>
</protein>
<gene>
    <name evidence="18" type="ORF">SELO1098_LOCUS22087</name>
</gene>
<evidence type="ECO:0000256" key="2">
    <source>
        <dbReference type="ARBA" id="ARBA00012513"/>
    </source>
</evidence>
<feature type="domain" description="EF-hand" evidence="17">
    <location>
        <begin position="300"/>
        <end position="335"/>
    </location>
</feature>
<feature type="domain" description="Protein kinase" evidence="16">
    <location>
        <begin position="1"/>
        <end position="255"/>
    </location>
</feature>
<dbReference type="EC" id="2.7.11.1" evidence="2"/>
<evidence type="ECO:0000259" key="17">
    <source>
        <dbReference type="PROSITE" id="PS50222"/>
    </source>
</evidence>
<dbReference type="SMART" id="SM00220">
    <property type="entry name" value="S_TKc"/>
    <property type="match status" value="1"/>
</dbReference>
<evidence type="ECO:0000256" key="6">
    <source>
        <dbReference type="ARBA" id="ARBA00022737"/>
    </source>
</evidence>
<evidence type="ECO:0000256" key="9">
    <source>
        <dbReference type="ARBA" id="ARBA00022837"/>
    </source>
</evidence>
<evidence type="ECO:0000256" key="15">
    <source>
        <dbReference type="RuleBase" id="RU000304"/>
    </source>
</evidence>
<dbReference type="SUPFAM" id="SSF56112">
    <property type="entry name" value="Protein kinase-like (PK-like)"/>
    <property type="match status" value="1"/>
</dbReference>
<keyword evidence="5" id="KW-0479">Metal-binding</keyword>
<dbReference type="PROSITE" id="PS00108">
    <property type="entry name" value="PROTEIN_KINASE_ST"/>
    <property type="match status" value="1"/>
</dbReference>
<evidence type="ECO:0000256" key="12">
    <source>
        <dbReference type="ARBA" id="ARBA00047899"/>
    </source>
</evidence>
<dbReference type="PANTHER" id="PTHR24349">
    <property type="entry name" value="SERINE/THREONINE-PROTEIN KINASE"/>
    <property type="match status" value="1"/>
</dbReference>
<dbReference type="InterPro" id="IPR011992">
    <property type="entry name" value="EF-hand-dom_pair"/>
</dbReference>
<evidence type="ECO:0000256" key="8">
    <source>
        <dbReference type="ARBA" id="ARBA00022777"/>
    </source>
</evidence>
<dbReference type="GO" id="GO:0004674">
    <property type="term" value="F:protein serine/threonine kinase activity"/>
    <property type="evidence" value="ECO:0007669"/>
    <property type="project" value="UniProtKB-KW"/>
</dbReference>
<dbReference type="FunFam" id="3.30.200.20:FF:000315">
    <property type="entry name" value="Calcium-dependent protein kinase 3"/>
    <property type="match status" value="1"/>
</dbReference>
<sequence>MILGTGMNGNVVQCVHKATKISYALKRIAKHGIEDNRLNQIRDELNCMAFLDHPNILRIHEVFEDEDRICLVLELCRGGHLMDRLMNQRGRFYREHLACKYIHSILTAVAYCHANNVVHRDLKLENILFETEKKDSELKIIDFGLSRCFVPNKKMHSPCGTSEYVAPEVLAGKYDAKCDVWSVGVIAFILLSGAPPFVGNTDSELFTSIKAGQWQFDQNLLNSVSADAKDFIKQCLNKRVSKRFSAAEALKHKWFLLLKSGTVEEGAPSPVLLQRFSTFVVRTWLAKIFIDVLSHTLHSTDITELRDQFQRFDINGTGVISKEELRVIVKTHLGSENEEEFLNALVLNMDIDQTGKISYHEFLAATINRKHFTDQNLHLAFEAISHNREYITSQDIQKLLGPKSTHNVDVILQEVGLSTDSQIDFEMFKSILNGQDGMNSFLNKYEDL</sequence>
<dbReference type="CDD" id="cd00051">
    <property type="entry name" value="EFh"/>
    <property type="match status" value="1"/>
</dbReference>
<dbReference type="CDD" id="cd05117">
    <property type="entry name" value="STKc_CAMK"/>
    <property type="match status" value="1"/>
</dbReference>
<comment type="catalytic activity">
    <reaction evidence="12">
        <text>L-threonyl-[protein] + ATP = O-phospho-L-threonyl-[protein] + ADP + H(+)</text>
        <dbReference type="Rhea" id="RHEA:46608"/>
        <dbReference type="Rhea" id="RHEA-COMP:11060"/>
        <dbReference type="Rhea" id="RHEA-COMP:11605"/>
        <dbReference type="ChEBI" id="CHEBI:15378"/>
        <dbReference type="ChEBI" id="CHEBI:30013"/>
        <dbReference type="ChEBI" id="CHEBI:30616"/>
        <dbReference type="ChEBI" id="CHEBI:61977"/>
        <dbReference type="ChEBI" id="CHEBI:456216"/>
        <dbReference type="EC" id="2.7.11.1"/>
    </reaction>
</comment>
<dbReference type="InterPro" id="IPR002048">
    <property type="entry name" value="EF_hand_dom"/>
</dbReference>
<accession>A0A7S3HEX0</accession>
<dbReference type="PROSITE" id="PS50011">
    <property type="entry name" value="PROTEIN_KINASE_DOM"/>
    <property type="match status" value="1"/>
</dbReference>
<dbReference type="EMBL" id="HBIC01043154">
    <property type="protein sequence ID" value="CAE0293237.1"/>
    <property type="molecule type" value="Transcribed_RNA"/>
</dbReference>
<dbReference type="SUPFAM" id="SSF47473">
    <property type="entry name" value="EF-hand"/>
    <property type="match status" value="1"/>
</dbReference>
<dbReference type="InterPro" id="IPR011009">
    <property type="entry name" value="Kinase-like_dom_sf"/>
</dbReference>
<proteinExistence type="inferred from homology"/>
<comment type="cofactor">
    <cofactor evidence="1">
        <name>Mg(2+)</name>
        <dbReference type="ChEBI" id="CHEBI:18420"/>
    </cofactor>
</comment>
<dbReference type="InterPro" id="IPR017441">
    <property type="entry name" value="Protein_kinase_ATP_BS"/>
</dbReference>
<evidence type="ECO:0000256" key="1">
    <source>
        <dbReference type="ARBA" id="ARBA00001946"/>
    </source>
</evidence>
<dbReference type="Pfam" id="PF00069">
    <property type="entry name" value="Pkinase"/>
    <property type="match status" value="1"/>
</dbReference>
<reference evidence="18" key="1">
    <citation type="submission" date="2021-01" db="EMBL/GenBank/DDBJ databases">
        <authorList>
            <person name="Corre E."/>
            <person name="Pelletier E."/>
            <person name="Niang G."/>
            <person name="Scheremetjew M."/>
            <person name="Finn R."/>
            <person name="Kale V."/>
            <person name="Holt S."/>
            <person name="Cochrane G."/>
            <person name="Meng A."/>
            <person name="Brown T."/>
            <person name="Cohen L."/>
        </authorList>
    </citation>
    <scope>NUCLEOTIDE SEQUENCE</scope>
    <source>
        <strain evidence="18">CCAP 955/1</strain>
    </source>
</reference>
<dbReference type="GO" id="GO:0005509">
    <property type="term" value="F:calcium ion binding"/>
    <property type="evidence" value="ECO:0007669"/>
    <property type="project" value="InterPro"/>
</dbReference>
<dbReference type="PROSITE" id="PS50222">
    <property type="entry name" value="EF_HAND_2"/>
    <property type="match status" value="2"/>
</dbReference>
<dbReference type="AlphaFoldDB" id="A0A7S3HEX0"/>
<dbReference type="InterPro" id="IPR050205">
    <property type="entry name" value="CDPK_Ser/Thr_kinases"/>
</dbReference>
<keyword evidence="4" id="KW-0808">Transferase</keyword>
<evidence type="ECO:0000256" key="5">
    <source>
        <dbReference type="ARBA" id="ARBA00022723"/>
    </source>
</evidence>
<dbReference type="InterPro" id="IPR008271">
    <property type="entry name" value="Ser/Thr_kinase_AS"/>
</dbReference>
<dbReference type="InterPro" id="IPR000719">
    <property type="entry name" value="Prot_kinase_dom"/>
</dbReference>
<comment type="similarity">
    <text evidence="11">Belongs to the protein kinase superfamily. Ser/Thr protein kinase family. CDPK subfamily.</text>
</comment>
<evidence type="ECO:0000256" key="11">
    <source>
        <dbReference type="ARBA" id="ARBA00024334"/>
    </source>
</evidence>
<evidence type="ECO:0000256" key="14">
    <source>
        <dbReference type="PROSITE-ProRule" id="PRU10141"/>
    </source>
</evidence>
<keyword evidence="9" id="KW-0106">Calcium</keyword>
<dbReference type="Gene3D" id="3.30.200.20">
    <property type="entry name" value="Phosphorylase Kinase, domain 1"/>
    <property type="match status" value="1"/>
</dbReference>
<organism evidence="18">
    <name type="scientific">Spumella elongata</name>
    <dbReference type="NCBI Taxonomy" id="89044"/>
    <lineage>
        <taxon>Eukaryota</taxon>
        <taxon>Sar</taxon>
        <taxon>Stramenopiles</taxon>
        <taxon>Ochrophyta</taxon>
        <taxon>Chrysophyceae</taxon>
        <taxon>Chromulinales</taxon>
        <taxon>Chromulinaceae</taxon>
        <taxon>Spumella</taxon>
    </lineage>
</organism>
<keyword evidence="8" id="KW-0418">Kinase</keyword>
<dbReference type="Pfam" id="PF13499">
    <property type="entry name" value="EF-hand_7"/>
    <property type="match status" value="1"/>
</dbReference>
<dbReference type="SMART" id="SM00054">
    <property type="entry name" value="EFh"/>
    <property type="match status" value="2"/>
</dbReference>
<keyword evidence="6" id="KW-0677">Repeat</keyword>
<feature type="domain" description="EF-hand" evidence="17">
    <location>
        <begin position="337"/>
        <end position="372"/>
    </location>
</feature>